<keyword evidence="4" id="KW-1185">Reference proteome</keyword>
<dbReference type="Pfam" id="PF22685">
    <property type="entry name" value="Gal80p_C-like"/>
    <property type="match status" value="1"/>
</dbReference>
<protein>
    <submittedName>
        <fullName evidence="3">NAD(P)-binding protein</fullName>
    </submittedName>
</protein>
<dbReference type="VEuPathDB" id="FungiDB:BO71DRAFT_436811"/>
<evidence type="ECO:0000313" key="4">
    <source>
        <dbReference type="Proteomes" id="UP000247810"/>
    </source>
</evidence>
<dbReference type="SUPFAM" id="SSF51735">
    <property type="entry name" value="NAD(P)-binding Rossmann-fold domains"/>
    <property type="match status" value="1"/>
</dbReference>
<evidence type="ECO:0000259" key="1">
    <source>
        <dbReference type="Pfam" id="PF01408"/>
    </source>
</evidence>
<feature type="domain" description="Gfo/Idh/MocA-like oxidoreductase N-terminal" evidence="1">
    <location>
        <begin position="7"/>
        <end position="137"/>
    </location>
</feature>
<dbReference type="Pfam" id="PF01408">
    <property type="entry name" value="GFO_IDH_MocA"/>
    <property type="match status" value="1"/>
</dbReference>
<name>A0A319CQ56_9EURO</name>
<dbReference type="Proteomes" id="UP000247810">
    <property type="component" value="Unassembled WGS sequence"/>
</dbReference>
<accession>A0A319CQ56</accession>
<feature type="domain" description="Gal80p-like C-terminal" evidence="2">
    <location>
        <begin position="144"/>
        <end position="300"/>
    </location>
</feature>
<reference evidence="3 4" key="1">
    <citation type="submission" date="2018-02" db="EMBL/GenBank/DDBJ databases">
        <title>The genomes of Aspergillus section Nigri reveals drivers in fungal speciation.</title>
        <authorList>
            <consortium name="DOE Joint Genome Institute"/>
            <person name="Vesth T.C."/>
            <person name="Nybo J."/>
            <person name="Theobald S."/>
            <person name="Brandl J."/>
            <person name="Frisvad J.C."/>
            <person name="Nielsen K.F."/>
            <person name="Lyhne E.K."/>
            <person name="Kogle M.E."/>
            <person name="Kuo A."/>
            <person name="Riley R."/>
            <person name="Clum A."/>
            <person name="Nolan M."/>
            <person name="Lipzen A."/>
            <person name="Salamov A."/>
            <person name="Henrissat B."/>
            <person name="Wiebenga A."/>
            <person name="De vries R.P."/>
            <person name="Grigoriev I.V."/>
            <person name="Mortensen U.H."/>
            <person name="Andersen M.R."/>
            <person name="Baker S.E."/>
        </authorList>
    </citation>
    <scope>NUCLEOTIDE SEQUENCE [LARGE SCALE GENOMIC DNA]</scope>
    <source>
        <strain evidence="3 4">CBS 707.79</strain>
    </source>
</reference>
<dbReference type="Gene3D" id="3.30.360.10">
    <property type="entry name" value="Dihydrodipicolinate Reductase, domain 2"/>
    <property type="match status" value="1"/>
</dbReference>
<gene>
    <name evidence="3" type="ORF">BO71DRAFT_436811</name>
</gene>
<dbReference type="PANTHER" id="PTHR43708">
    <property type="entry name" value="CONSERVED EXPRESSED OXIDOREDUCTASE (EUROFUNG)"/>
    <property type="match status" value="1"/>
</dbReference>
<evidence type="ECO:0000313" key="3">
    <source>
        <dbReference type="EMBL" id="PYH87354.1"/>
    </source>
</evidence>
<dbReference type="OrthoDB" id="64915at2759"/>
<dbReference type="InterPro" id="IPR036291">
    <property type="entry name" value="NAD(P)-bd_dom_sf"/>
</dbReference>
<dbReference type="InterPro" id="IPR000683">
    <property type="entry name" value="Gfo/Idh/MocA-like_OxRdtase_N"/>
</dbReference>
<dbReference type="InterPro" id="IPR051317">
    <property type="entry name" value="Gfo/Idh/MocA_oxidoreduct"/>
</dbReference>
<dbReference type="InterPro" id="IPR055080">
    <property type="entry name" value="Gal80p-like_C"/>
</dbReference>
<dbReference type="SUPFAM" id="SSF55347">
    <property type="entry name" value="Glyceraldehyde-3-phosphate dehydrogenase-like, C-terminal domain"/>
    <property type="match status" value="1"/>
</dbReference>
<dbReference type="PANTHER" id="PTHR43708:SF1">
    <property type="entry name" value="GALACTOSE_LACTOSE METABOLISM REGULATORY PROTEIN GAL80"/>
    <property type="match status" value="1"/>
</dbReference>
<proteinExistence type="predicted"/>
<dbReference type="GO" id="GO:0000166">
    <property type="term" value="F:nucleotide binding"/>
    <property type="evidence" value="ECO:0007669"/>
    <property type="project" value="InterPro"/>
</dbReference>
<dbReference type="STRING" id="1448320.A0A319CQ56"/>
<dbReference type="AlphaFoldDB" id="A0A319CQ56"/>
<sequence>MAATPIRTALIGLSSSAITNWASKAHLPALQSPSARDLFEITALCNSSVAAAESAIRTYQLDPATVRAYGSPDDLAADPAVDLVICNTRVDKHYETVLPSIRAGKTVYIEWPIASSVAQVEELLAVARESGSTVAVGLQGRFAPLVQTVREVLQSGRIGRLLSTEVRAFGGTKDREILPVGLKYFADRSVGGNPITIGFGHLIDQVQYVVGNVIPGTDHAHLQVQRPDVRIRDPQTEEIVGQTRSNVPDLVSLHGSLPESAHSVRGASLVAYYARGQPHPGDPALTWTLTGEIGTIRLTSRSGTVLQADGYAEAPTIVVHDHATDAVEEIPWLWSETQTTVPVVARSVYSCLVSLAKGQEDGYVSLEDAAGRAQQIGRWLDAFAAAEEQ</sequence>
<dbReference type="EMBL" id="KZ826284">
    <property type="protein sequence ID" value="PYH87354.1"/>
    <property type="molecule type" value="Genomic_DNA"/>
</dbReference>
<dbReference type="Gene3D" id="3.40.50.720">
    <property type="entry name" value="NAD(P)-binding Rossmann-like Domain"/>
    <property type="match status" value="1"/>
</dbReference>
<organism evidence="3 4">
    <name type="scientific">Aspergillus ellipticus CBS 707.79</name>
    <dbReference type="NCBI Taxonomy" id="1448320"/>
    <lineage>
        <taxon>Eukaryota</taxon>
        <taxon>Fungi</taxon>
        <taxon>Dikarya</taxon>
        <taxon>Ascomycota</taxon>
        <taxon>Pezizomycotina</taxon>
        <taxon>Eurotiomycetes</taxon>
        <taxon>Eurotiomycetidae</taxon>
        <taxon>Eurotiales</taxon>
        <taxon>Aspergillaceae</taxon>
        <taxon>Aspergillus</taxon>
        <taxon>Aspergillus subgen. Circumdati</taxon>
    </lineage>
</organism>
<evidence type="ECO:0000259" key="2">
    <source>
        <dbReference type="Pfam" id="PF22685"/>
    </source>
</evidence>